<dbReference type="InterPro" id="IPR036388">
    <property type="entry name" value="WH-like_DNA-bd_sf"/>
</dbReference>
<sequence>MIKIHGERQEQFKKECRIINLRYEYYGYTGNEKWAIVSELTEREIIKKYPEEIKGYTPFVLLSIEQGEAIGDYNRNEDKFRKRSINNEDAYGYEEGLTECFHKELITEDYWEEQERMETQRIEFECLHKAMLELTPKQKKRITQHYVQGKSSRKIGMEENVSYQVIDRSIHAAVKKMKKCFWREVAFDISHSK</sequence>
<evidence type="ECO:0000313" key="2">
    <source>
        <dbReference type="Proteomes" id="UP000460412"/>
    </source>
</evidence>
<organism evidence="1 2">
    <name type="scientific">Sporofaciens musculi</name>
    <dbReference type="NCBI Taxonomy" id="2681861"/>
    <lineage>
        <taxon>Bacteria</taxon>
        <taxon>Bacillati</taxon>
        <taxon>Bacillota</taxon>
        <taxon>Clostridia</taxon>
        <taxon>Lachnospirales</taxon>
        <taxon>Lachnospiraceae</taxon>
        <taxon>Sporofaciens</taxon>
    </lineage>
</organism>
<dbReference type="Proteomes" id="UP000460412">
    <property type="component" value="Unassembled WGS sequence"/>
</dbReference>
<reference evidence="1 2" key="1">
    <citation type="submission" date="2019-12" db="EMBL/GenBank/DDBJ databases">
        <title>Sporaefaciens musculi gen. nov., sp. nov., a novel bacterium isolated from the caecum of an obese mouse.</title>
        <authorList>
            <person name="Rasmussen T.S."/>
            <person name="Streidl T."/>
            <person name="Hitch T.C.A."/>
            <person name="Wortmann E."/>
            <person name="Deptula P."/>
            <person name="Hansen M."/>
            <person name="Nielsen D.S."/>
            <person name="Clavel T."/>
            <person name="Vogensen F.K."/>
        </authorList>
    </citation>
    <scope>NUCLEOTIDE SEQUENCE [LARGE SCALE GENOMIC DNA]</scope>
    <source>
        <strain evidence="1 2">WCA-9-b2</strain>
    </source>
</reference>
<keyword evidence="2" id="KW-1185">Reference proteome</keyword>
<comment type="caution">
    <text evidence="1">The sequence shown here is derived from an EMBL/GenBank/DDBJ whole genome shotgun (WGS) entry which is preliminary data.</text>
</comment>
<dbReference type="SUPFAM" id="SSF88659">
    <property type="entry name" value="Sigma3 and sigma4 domains of RNA polymerase sigma factors"/>
    <property type="match status" value="1"/>
</dbReference>
<evidence type="ECO:0000313" key="1">
    <source>
        <dbReference type="EMBL" id="MXP74670.1"/>
    </source>
</evidence>
<dbReference type="EMBL" id="WUQX01000001">
    <property type="protein sequence ID" value="MXP74670.1"/>
    <property type="molecule type" value="Genomic_DNA"/>
</dbReference>
<dbReference type="Gene3D" id="1.10.10.10">
    <property type="entry name" value="Winged helix-like DNA-binding domain superfamily/Winged helix DNA-binding domain"/>
    <property type="match status" value="1"/>
</dbReference>
<proteinExistence type="predicted"/>
<dbReference type="InterPro" id="IPR013324">
    <property type="entry name" value="RNA_pol_sigma_r3/r4-like"/>
</dbReference>
<accession>A0A7X3MDY8</accession>
<protein>
    <submittedName>
        <fullName evidence="1">Sigma-70 family RNA polymerase sigma factor</fullName>
    </submittedName>
</protein>
<name>A0A7X3MDY8_9FIRM</name>
<dbReference type="AlphaFoldDB" id="A0A7X3MDY8"/>
<gene>
    <name evidence="1" type="ORF">GN277_04545</name>
</gene>
<dbReference type="RefSeq" id="WP_159750021.1">
    <property type="nucleotide sequence ID" value="NZ_WUQX01000001.1"/>
</dbReference>